<feature type="compositionally biased region" description="Low complexity" evidence="1">
    <location>
        <begin position="132"/>
        <end position="148"/>
    </location>
</feature>
<feature type="region of interest" description="Disordered" evidence="1">
    <location>
        <begin position="126"/>
        <end position="166"/>
    </location>
</feature>
<evidence type="ECO:0000313" key="3">
    <source>
        <dbReference type="Proteomes" id="UP001221142"/>
    </source>
</evidence>
<dbReference type="AlphaFoldDB" id="A0AAD7CJ10"/>
<reference evidence="2" key="1">
    <citation type="submission" date="2023-03" db="EMBL/GenBank/DDBJ databases">
        <title>Massive genome expansion in bonnet fungi (Mycena s.s.) driven by repeated elements and novel gene families across ecological guilds.</title>
        <authorList>
            <consortium name="Lawrence Berkeley National Laboratory"/>
            <person name="Harder C.B."/>
            <person name="Miyauchi S."/>
            <person name="Viragh M."/>
            <person name="Kuo A."/>
            <person name="Thoen E."/>
            <person name="Andreopoulos B."/>
            <person name="Lu D."/>
            <person name="Skrede I."/>
            <person name="Drula E."/>
            <person name="Henrissat B."/>
            <person name="Morin E."/>
            <person name="Kohler A."/>
            <person name="Barry K."/>
            <person name="LaButti K."/>
            <person name="Morin E."/>
            <person name="Salamov A."/>
            <person name="Lipzen A."/>
            <person name="Mereny Z."/>
            <person name="Hegedus B."/>
            <person name="Baldrian P."/>
            <person name="Stursova M."/>
            <person name="Weitz H."/>
            <person name="Taylor A."/>
            <person name="Grigoriev I.V."/>
            <person name="Nagy L.G."/>
            <person name="Martin F."/>
            <person name="Kauserud H."/>
        </authorList>
    </citation>
    <scope>NUCLEOTIDE SEQUENCE</scope>
    <source>
        <strain evidence="2">9284</strain>
    </source>
</reference>
<dbReference type="Proteomes" id="UP001221142">
    <property type="component" value="Unassembled WGS sequence"/>
</dbReference>
<feature type="compositionally biased region" description="Polar residues" evidence="1">
    <location>
        <begin position="151"/>
        <end position="162"/>
    </location>
</feature>
<evidence type="ECO:0000313" key="2">
    <source>
        <dbReference type="EMBL" id="KAJ7650304.1"/>
    </source>
</evidence>
<comment type="caution">
    <text evidence="2">The sequence shown here is derived from an EMBL/GenBank/DDBJ whole genome shotgun (WGS) entry which is preliminary data.</text>
</comment>
<gene>
    <name evidence="2" type="ORF">FB45DRAFT_887541</name>
</gene>
<evidence type="ECO:0000256" key="1">
    <source>
        <dbReference type="SAM" id="MobiDB-lite"/>
    </source>
</evidence>
<accession>A0AAD7CJ10</accession>
<feature type="compositionally biased region" description="Low complexity" evidence="1">
    <location>
        <begin position="43"/>
        <end position="81"/>
    </location>
</feature>
<feature type="compositionally biased region" description="Polar residues" evidence="1">
    <location>
        <begin position="1"/>
        <end position="14"/>
    </location>
</feature>
<dbReference type="EMBL" id="JARKIF010000001">
    <property type="protein sequence ID" value="KAJ7650304.1"/>
    <property type="molecule type" value="Genomic_DNA"/>
</dbReference>
<proteinExistence type="predicted"/>
<name>A0AAD7CJ10_9AGAR</name>
<organism evidence="2 3">
    <name type="scientific">Roridomyces roridus</name>
    <dbReference type="NCBI Taxonomy" id="1738132"/>
    <lineage>
        <taxon>Eukaryota</taxon>
        <taxon>Fungi</taxon>
        <taxon>Dikarya</taxon>
        <taxon>Basidiomycota</taxon>
        <taxon>Agaricomycotina</taxon>
        <taxon>Agaricomycetes</taxon>
        <taxon>Agaricomycetidae</taxon>
        <taxon>Agaricales</taxon>
        <taxon>Marasmiineae</taxon>
        <taxon>Mycenaceae</taxon>
        <taxon>Roridomyces</taxon>
    </lineage>
</organism>
<feature type="region of interest" description="Disordered" evidence="1">
    <location>
        <begin position="1"/>
        <end position="84"/>
    </location>
</feature>
<keyword evidence="3" id="KW-1185">Reference proteome</keyword>
<protein>
    <submittedName>
        <fullName evidence="2">Uncharacterized protein</fullName>
    </submittedName>
</protein>
<sequence>MTSFNNPFASSDAQSRYPDLNALHDPSAAQFTGWVQPGGAGFQNQQQQQFQPQQQPFNSSYQQGFTPQSPSQFQPTSSFGQELRGSYGYLQGQNMAQSPGGAYNPVQQQLSQSSYIAQFDPYASIGQGWDGGVPQQQQQAQGPTSPGGLFTPTSTSATGQSQHPREYLRTHKAEVESWDPYAWKQLLNAVDALKGAWETRKKEVEGNITQLQQQAAYGGYYALQLQPEIARLQAMAKDAGTNSDSAAASSFQIHEMFTNYRQSSDLPSKNRVREASNAAIASMPDWPPLAY</sequence>